<dbReference type="EMBL" id="JACIDZ010000002">
    <property type="protein sequence ID" value="MBB4121012.1"/>
    <property type="molecule type" value="Genomic_DNA"/>
</dbReference>
<organism evidence="2 3">
    <name type="scientific">Martelella radicis</name>
    <dbReference type="NCBI Taxonomy" id="1397476"/>
    <lineage>
        <taxon>Bacteria</taxon>
        <taxon>Pseudomonadati</taxon>
        <taxon>Pseudomonadota</taxon>
        <taxon>Alphaproteobacteria</taxon>
        <taxon>Hyphomicrobiales</taxon>
        <taxon>Aurantimonadaceae</taxon>
        <taxon>Martelella</taxon>
    </lineage>
</organism>
<dbReference type="GO" id="GO:0016740">
    <property type="term" value="F:transferase activity"/>
    <property type="evidence" value="ECO:0007669"/>
    <property type="project" value="UniProtKB-KW"/>
</dbReference>
<proteinExistence type="predicted"/>
<reference evidence="2 3" key="1">
    <citation type="submission" date="2020-08" db="EMBL/GenBank/DDBJ databases">
        <title>Genomic Encyclopedia of Type Strains, Phase IV (KMG-IV): sequencing the most valuable type-strain genomes for metagenomic binning, comparative biology and taxonomic classification.</title>
        <authorList>
            <person name="Goeker M."/>
        </authorList>
    </citation>
    <scope>NUCLEOTIDE SEQUENCE [LARGE SCALE GENOMIC DNA]</scope>
    <source>
        <strain evidence="2 3">DSM 28101</strain>
    </source>
</reference>
<feature type="transmembrane region" description="Helical" evidence="1">
    <location>
        <begin position="6"/>
        <end position="25"/>
    </location>
</feature>
<accession>A0A7W6P897</accession>
<evidence type="ECO:0000313" key="2">
    <source>
        <dbReference type="EMBL" id="MBB4121012.1"/>
    </source>
</evidence>
<keyword evidence="1" id="KW-0812">Transmembrane</keyword>
<dbReference type="Proteomes" id="UP000530571">
    <property type="component" value="Unassembled WGS sequence"/>
</dbReference>
<keyword evidence="1" id="KW-0472">Membrane</keyword>
<dbReference type="RefSeq" id="WP_183483023.1">
    <property type="nucleotide sequence ID" value="NZ_JACIDZ010000002.1"/>
</dbReference>
<feature type="transmembrane region" description="Helical" evidence="1">
    <location>
        <begin position="62"/>
        <end position="81"/>
    </location>
</feature>
<feature type="transmembrane region" description="Helical" evidence="1">
    <location>
        <begin position="37"/>
        <end position="56"/>
    </location>
</feature>
<evidence type="ECO:0000313" key="3">
    <source>
        <dbReference type="Proteomes" id="UP000530571"/>
    </source>
</evidence>
<sequence>MEILHSALAATPFYVWVLFVILVLAASTRLDRRERHIRALLIVPLAFLAIAIQRAVTLDTSAGAAAMAAGAAAGFTLVLALRPERKVVAIDNNRVTIDGEWYSLLVVVFLFAALYAGNVIAAVDPAFARTAMVQIPVNFVIGMAVGFSVCRSAAYVVRALSLRCHEGGITLGED</sequence>
<name>A0A7W6P897_9HYPH</name>
<protein>
    <submittedName>
        <fullName evidence="2">4-amino-4-deoxy-L-arabinose transferase-like glycosyltransferase</fullName>
    </submittedName>
</protein>
<feature type="transmembrane region" description="Helical" evidence="1">
    <location>
        <begin position="135"/>
        <end position="157"/>
    </location>
</feature>
<evidence type="ECO:0000256" key="1">
    <source>
        <dbReference type="SAM" id="Phobius"/>
    </source>
</evidence>
<keyword evidence="2" id="KW-0808">Transferase</keyword>
<gene>
    <name evidence="2" type="ORF">GGR30_000923</name>
</gene>
<keyword evidence="3" id="KW-1185">Reference proteome</keyword>
<dbReference type="AlphaFoldDB" id="A0A7W6P897"/>
<comment type="caution">
    <text evidence="2">The sequence shown here is derived from an EMBL/GenBank/DDBJ whole genome shotgun (WGS) entry which is preliminary data.</text>
</comment>
<feature type="transmembrane region" description="Helical" evidence="1">
    <location>
        <begin position="101"/>
        <end position="123"/>
    </location>
</feature>
<keyword evidence="1" id="KW-1133">Transmembrane helix</keyword>